<proteinExistence type="predicted"/>
<comment type="caution">
    <text evidence="1">The sequence shown here is derived from an EMBL/GenBank/DDBJ whole genome shotgun (WGS) entry which is preliminary data.</text>
</comment>
<organism evidence="1">
    <name type="scientific">Oscillatoriales cyanobacterium SpSt-418</name>
    <dbReference type="NCBI Taxonomy" id="2282169"/>
    <lineage>
        <taxon>Bacteria</taxon>
        <taxon>Bacillati</taxon>
        <taxon>Cyanobacteriota</taxon>
        <taxon>Cyanophyceae</taxon>
        <taxon>Oscillatoriophycideae</taxon>
        <taxon>Oscillatoriales</taxon>
    </lineage>
</organism>
<protein>
    <submittedName>
        <fullName evidence="1">Uncharacterized protein</fullName>
    </submittedName>
</protein>
<accession>A0A7C3KFL0</accession>
<reference evidence="1" key="1">
    <citation type="journal article" date="2020" name="mSystems">
        <title>Genome- and Community-Level Interaction Insights into Carbon Utilization and Element Cycling Functions of Hydrothermarchaeota in Hydrothermal Sediment.</title>
        <authorList>
            <person name="Zhou Z."/>
            <person name="Liu Y."/>
            <person name="Xu W."/>
            <person name="Pan J."/>
            <person name="Luo Z.H."/>
            <person name="Li M."/>
        </authorList>
    </citation>
    <scope>NUCLEOTIDE SEQUENCE [LARGE SCALE GENOMIC DNA]</scope>
    <source>
        <strain evidence="1">SpSt-418</strain>
    </source>
</reference>
<evidence type="ECO:0000313" key="1">
    <source>
        <dbReference type="EMBL" id="HFM99784.1"/>
    </source>
</evidence>
<sequence>MAFAFSALIFLGVFIGAVQATVVIVAIDAIKEMAAQWMEFQKIEFVPQFDVEFETAGKEGVPTRRKGAGTRAVEDEPIEQETARWGFPVGEF</sequence>
<gene>
    <name evidence="1" type="ORF">ENR64_18925</name>
</gene>
<dbReference type="EMBL" id="DSRU01000275">
    <property type="protein sequence ID" value="HFM99784.1"/>
    <property type="molecule type" value="Genomic_DNA"/>
</dbReference>
<dbReference type="AlphaFoldDB" id="A0A7C3KFL0"/>
<name>A0A7C3KFL0_9CYAN</name>